<dbReference type="SMART" id="SM00347">
    <property type="entry name" value="HTH_MARR"/>
    <property type="match status" value="1"/>
</dbReference>
<evidence type="ECO:0000259" key="4">
    <source>
        <dbReference type="PROSITE" id="PS50995"/>
    </source>
</evidence>
<dbReference type="Gene3D" id="1.10.10.10">
    <property type="entry name" value="Winged helix-like DNA-binding domain superfamily/Winged helix DNA-binding domain"/>
    <property type="match status" value="1"/>
</dbReference>
<dbReference type="PANTHER" id="PTHR42756">
    <property type="entry name" value="TRANSCRIPTIONAL REGULATOR, MARR"/>
    <property type="match status" value="1"/>
</dbReference>
<evidence type="ECO:0000256" key="1">
    <source>
        <dbReference type="ARBA" id="ARBA00023015"/>
    </source>
</evidence>
<dbReference type="EMBL" id="JAHCVK010000003">
    <property type="protein sequence ID" value="MBT0653446.1"/>
    <property type="molecule type" value="Genomic_DNA"/>
</dbReference>
<dbReference type="Pfam" id="PF01047">
    <property type="entry name" value="MarR"/>
    <property type="match status" value="1"/>
</dbReference>
<keyword evidence="1" id="KW-0805">Transcription regulation</keyword>
<gene>
    <name evidence="5" type="ORF">KI810_10300</name>
</gene>
<accession>A0ABS5SFR0</accession>
<dbReference type="SUPFAM" id="SSF46785">
    <property type="entry name" value="Winged helix' DNA-binding domain"/>
    <property type="match status" value="1"/>
</dbReference>
<evidence type="ECO:0000256" key="3">
    <source>
        <dbReference type="ARBA" id="ARBA00023163"/>
    </source>
</evidence>
<reference evidence="5 6" key="1">
    <citation type="submission" date="2021-05" db="EMBL/GenBank/DDBJ databases">
        <title>The draft genome of Geobacter luticola JCM 17780.</title>
        <authorList>
            <person name="Xu Z."/>
            <person name="Masuda Y."/>
            <person name="Itoh H."/>
            <person name="Senoo K."/>
        </authorList>
    </citation>
    <scope>NUCLEOTIDE SEQUENCE [LARGE SCALE GENOMIC DNA]</scope>
    <source>
        <strain evidence="5 6">JCM 17780</strain>
    </source>
</reference>
<keyword evidence="2" id="KW-0238">DNA-binding</keyword>
<keyword evidence="3" id="KW-0804">Transcription</keyword>
<feature type="domain" description="HTH marR-type" evidence="4">
    <location>
        <begin position="8"/>
        <end position="140"/>
    </location>
</feature>
<dbReference type="PANTHER" id="PTHR42756:SF1">
    <property type="entry name" value="TRANSCRIPTIONAL REPRESSOR OF EMRAB OPERON"/>
    <property type="match status" value="1"/>
</dbReference>
<dbReference type="Proteomes" id="UP000756860">
    <property type="component" value="Unassembled WGS sequence"/>
</dbReference>
<comment type="caution">
    <text evidence="5">The sequence shown here is derived from an EMBL/GenBank/DDBJ whole genome shotgun (WGS) entry which is preliminary data.</text>
</comment>
<organism evidence="5 6">
    <name type="scientific">Geomobilimonas luticola</name>
    <dbReference type="NCBI Taxonomy" id="1114878"/>
    <lineage>
        <taxon>Bacteria</taxon>
        <taxon>Pseudomonadati</taxon>
        <taxon>Thermodesulfobacteriota</taxon>
        <taxon>Desulfuromonadia</taxon>
        <taxon>Geobacterales</taxon>
        <taxon>Geobacteraceae</taxon>
        <taxon>Geomobilimonas</taxon>
    </lineage>
</organism>
<evidence type="ECO:0000256" key="2">
    <source>
        <dbReference type="ARBA" id="ARBA00023125"/>
    </source>
</evidence>
<dbReference type="RefSeq" id="WP_214175441.1">
    <property type="nucleotide sequence ID" value="NZ_JAHCVK010000003.1"/>
</dbReference>
<evidence type="ECO:0000313" key="6">
    <source>
        <dbReference type="Proteomes" id="UP000756860"/>
    </source>
</evidence>
<proteinExistence type="predicted"/>
<dbReference type="InterPro" id="IPR036390">
    <property type="entry name" value="WH_DNA-bd_sf"/>
</dbReference>
<name>A0ABS5SFR0_9BACT</name>
<dbReference type="InterPro" id="IPR036388">
    <property type="entry name" value="WH-like_DNA-bd_sf"/>
</dbReference>
<keyword evidence="6" id="KW-1185">Reference proteome</keyword>
<dbReference type="InterPro" id="IPR000835">
    <property type="entry name" value="HTH_MarR-typ"/>
</dbReference>
<dbReference type="PRINTS" id="PR00598">
    <property type="entry name" value="HTHMARR"/>
</dbReference>
<sequence>MATTPEVVAEIIDNIRRFFQVVNEHSKRAERETGLTGPQLWAIKVIAEAAPIKPSELARRMYLHPATVVGLIDRLEKRNLVSRTRSQEDRRVVEIALTEQGQELLVLAPEVPQGLLVRGLESVSTRKLSRIAESMDELVRIIGAEEIPPQLILSTEVNLPRKRKESTLLRK</sequence>
<dbReference type="PROSITE" id="PS50995">
    <property type="entry name" value="HTH_MARR_2"/>
    <property type="match status" value="1"/>
</dbReference>
<evidence type="ECO:0000313" key="5">
    <source>
        <dbReference type="EMBL" id="MBT0653446.1"/>
    </source>
</evidence>
<protein>
    <submittedName>
        <fullName evidence="5">MarR family transcriptional regulator</fullName>
    </submittedName>
</protein>